<accession>A0A0N4TJB8</accession>
<proteinExistence type="predicted"/>
<evidence type="ECO:0000313" key="3">
    <source>
        <dbReference type="WBParaSite" id="BPAG_0000839101-mRNA-1"/>
    </source>
</evidence>
<name>A0A0N4TJB8_BRUPA</name>
<evidence type="ECO:0000313" key="2">
    <source>
        <dbReference type="Proteomes" id="UP000278627"/>
    </source>
</evidence>
<evidence type="ECO:0000313" key="1">
    <source>
        <dbReference type="EMBL" id="VDN89539.1"/>
    </source>
</evidence>
<dbReference type="WBParaSite" id="BPAG_0000839101-mRNA-1">
    <property type="protein sequence ID" value="BPAG_0000839101-mRNA-1"/>
    <property type="gene ID" value="BPAG_0000839101"/>
</dbReference>
<dbReference type="EMBL" id="UZAD01013133">
    <property type="protein sequence ID" value="VDN89539.1"/>
    <property type="molecule type" value="Genomic_DNA"/>
</dbReference>
<dbReference type="AlphaFoldDB" id="A0A0N4TJB8"/>
<protein>
    <submittedName>
        <fullName evidence="1 3">Uncharacterized protein</fullName>
    </submittedName>
</protein>
<organism evidence="3">
    <name type="scientific">Brugia pahangi</name>
    <name type="common">Filarial nematode worm</name>
    <dbReference type="NCBI Taxonomy" id="6280"/>
    <lineage>
        <taxon>Eukaryota</taxon>
        <taxon>Metazoa</taxon>
        <taxon>Ecdysozoa</taxon>
        <taxon>Nematoda</taxon>
        <taxon>Chromadorea</taxon>
        <taxon>Rhabditida</taxon>
        <taxon>Spirurina</taxon>
        <taxon>Spiruromorpha</taxon>
        <taxon>Filarioidea</taxon>
        <taxon>Onchocercidae</taxon>
        <taxon>Brugia</taxon>
    </lineage>
</organism>
<reference evidence="1 2" key="2">
    <citation type="submission" date="2018-11" db="EMBL/GenBank/DDBJ databases">
        <authorList>
            <consortium name="Pathogen Informatics"/>
        </authorList>
    </citation>
    <scope>NUCLEOTIDE SEQUENCE [LARGE SCALE GENOMIC DNA]</scope>
</reference>
<gene>
    <name evidence="1" type="ORF">BPAG_LOCUS8353</name>
</gene>
<dbReference type="Proteomes" id="UP000278627">
    <property type="component" value="Unassembled WGS sequence"/>
</dbReference>
<keyword evidence="2" id="KW-1185">Reference proteome</keyword>
<reference evidence="3" key="1">
    <citation type="submission" date="2017-02" db="UniProtKB">
        <authorList>
            <consortium name="WormBaseParasite"/>
        </authorList>
    </citation>
    <scope>IDENTIFICATION</scope>
</reference>
<sequence length="68" mass="7465">MDDKVDKQLTIINDNLTDEFILKGIGNDDDNAITTTTSDIIVGDVPVIITTDSLEEIRLLINGRCSMV</sequence>